<feature type="binding site" description="axial binding residue" evidence="14">
    <location>
        <position position="96"/>
    </location>
    <ligand>
        <name>heme c</name>
        <dbReference type="ChEBI" id="CHEBI:61717"/>
        <label>1</label>
    </ligand>
    <ligandPart>
        <name>Fe</name>
        <dbReference type="ChEBI" id="CHEBI:18248"/>
    </ligandPart>
</feature>
<evidence type="ECO:0000256" key="9">
    <source>
        <dbReference type="ARBA" id="ARBA00023002"/>
    </source>
</evidence>
<keyword evidence="5 14" id="KW-0479">Metal-binding</keyword>
<dbReference type="InterPro" id="IPR051395">
    <property type="entry name" value="Cytochrome_c_Peroxidase/MauG"/>
</dbReference>
<evidence type="ECO:0000313" key="18">
    <source>
        <dbReference type="Proteomes" id="UP000027318"/>
    </source>
</evidence>
<evidence type="ECO:0000313" key="17">
    <source>
        <dbReference type="EMBL" id="KDE38762.1"/>
    </source>
</evidence>
<comment type="function">
    <text evidence="11">Involved in methylamine metabolism. Essential for the maturation of the beta subunit of MADH, presumably via a step in the biosynthesis of tryptophan tryptophylquinone (TTQ), the cofactor of MADH.</text>
</comment>
<feature type="chain" id="PRO_5001620137" description="Methylamine utilization protein MauG" evidence="15">
    <location>
        <begin position="22"/>
        <end position="370"/>
    </location>
</feature>
<keyword evidence="10 14" id="KW-0408">Iron</keyword>
<feature type="binding site" description="covalent" evidence="13">
    <location>
        <position position="92"/>
    </location>
    <ligand>
        <name>heme c</name>
        <dbReference type="ChEBI" id="CHEBI:61717"/>
        <label>1</label>
    </ligand>
</feature>
<feature type="domain" description="Cytochrome c" evidence="16">
    <location>
        <begin position="70"/>
        <end position="178"/>
    </location>
</feature>
<sequence length="370" mass="40922">MLLQRLTFICIGTLLSLGVSSADSDPLVAAYRQPQHAWPAAETDPGIEAAALAPLPDPSSLPAWQDVTAERIRLGLQLFFERRLSASHQIACASCHDPELGWADGRRVSIGHNRQKGDMNAPSIVNSIFLHEVFWDGRAASLEEQVIASWTNPIEMAGDLDESVQQIASISGYAPLFEAAYGDTEINADRIAEAIATFMRSVNMTRTPYDRFLQGDYDALNDAQIRGLHLFRTKARCMNCHQGALLSDQQYHHLGTSFEQVGNFQGRYRVSQKSDDMGAFRTPPLRGISATAPYMHNGFAADLELLLSLYNIGWWQNAPLPDKDPDLPLAQLSPLIQPLELSPDELDDLHAFLLSLTGLMPYMRPPAELP</sequence>
<feature type="binding site" description="axial binding residue" evidence="14">
    <location>
        <position position="112"/>
    </location>
    <ligand>
        <name>heme c</name>
        <dbReference type="ChEBI" id="CHEBI:61717"/>
        <label>1</label>
    </ligand>
    <ligandPart>
        <name>Fe</name>
        <dbReference type="ChEBI" id="CHEBI:18248"/>
    </ligandPart>
</feature>
<keyword evidence="7" id="KW-0574">Periplasm</keyword>
<dbReference type="STRING" id="267850.ADINL_2776"/>
<dbReference type="PANTHER" id="PTHR30600">
    <property type="entry name" value="CYTOCHROME C PEROXIDASE-RELATED"/>
    <property type="match status" value="1"/>
</dbReference>
<evidence type="ECO:0000256" key="6">
    <source>
        <dbReference type="ARBA" id="ARBA00022729"/>
    </source>
</evidence>
<dbReference type="SUPFAM" id="SSF46626">
    <property type="entry name" value="Cytochrome c"/>
    <property type="match status" value="2"/>
</dbReference>
<comment type="caution">
    <text evidence="17">The sequence shown here is derived from an EMBL/GenBank/DDBJ whole genome shotgun (WGS) entry which is preliminary data.</text>
</comment>
<feature type="binding site" description="covalent" evidence="13">
    <location>
        <position position="237"/>
    </location>
    <ligand>
        <name>heme c</name>
        <dbReference type="ChEBI" id="CHEBI:61717"/>
        <label>2</label>
    </ligand>
</feature>
<name>A0A063Y2J5_9GAMM</name>
<dbReference type="PIRSF" id="PIRSF000294">
    <property type="entry name" value="Cytochrome-c_peroxidase"/>
    <property type="match status" value="1"/>
</dbReference>
<dbReference type="OrthoDB" id="9805202at2"/>
<keyword evidence="6 15" id="KW-0732">Signal</keyword>
<evidence type="ECO:0000256" key="1">
    <source>
        <dbReference type="ARBA" id="ARBA00004418"/>
    </source>
</evidence>
<evidence type="ECO:0000256" key="4">
    <source>
        <dbReference type="ARBA" id="ARBA00022617"/>
    </source>
</evidence>
<comment type="subcellular location">
    <subcellularLocation>
        <location evidence="1">Periplasm</location>
    </subcellularLocation>
</comment>
<keyword evidence="17" id="KW-0575">Peroxidase</keyword>
<evidence type="ECO:0000256" key="3">
    <source>
        <dbReference type="ARBA" id="ARBA00022448"/>
    </source>
</evidence>
<dbReference type="PROSITE" id="PS51007">
    <property type="entry name" value="CYTC"/>
    <property type="match status" value="2"/>
</dbReference>
<evidence type="ECO:0000256" key="7">
    <source>
        <dbReference type="ARBA" id="ARBA00022764"/>
    </source>
</evidence>
<feature type="signal peptide" evidence="15">
    <location>
        <begin position="1"/>
        <end position="21"/>
    </location>
</feature>
<comment type="PTM">
    <text evidence="13">Binds 2 heme groups per subunit.</text>
</comment>
<organism evidence="17 18">
    <name type="scientific">Nitrincola lacisaponensis</name>
    <dbReference type="NCBI Taxonomy" id="267850"/>
    <lineage>
        <taxon>Bacteria</taxon>
        <taxon>Pseudomonadati</taxon>
        <taxon>Pseudomonadota</taxon>
        <taxon>Gammaproteobacteria</taxon>
        <taxon>Oceanospirillales</taxon>
        <taxon>Oceanospirillaceae</taxon>
        <taxon>Nitrincola</taxon>
    </lineage>
</organism>
<dbReference type="Pfam" id="PF21419">
    <property type="entry name" value="RoxA-like_Cyt-c"/>
    <property type="match status" value="1"/>
</dbReference>
<feature type="binding site" description="covalent" evidence="13">
    <location>
        <position position="240"/>
    </location>
    <ligand>
        <name>heme c</name>
        <dbReference type="ChEBI" id="CHEBI:61717"/>
        <label>2</label>
    </ligand>
</feature>
<feature type="binding site" description="covalent" evidence="13">
    <location>
        <position position="95"/>
    </location>
    <ligand>
        <name>heme c</name>
        <dbReference type="ChEBI" id="CHEBI:61717"/>
        <label>1</label>
    </ligand>
</feature>
<dbReference type="GO" id="GO:0042597">
    <property type="term" value="C:periplasmic space"/>
    <property type="evidence" value="ECO:0007669"/>
    <property type="project" value="UniProtKB-SubCell"/>
</dbReference>
<dbReference type="Proteomes" id="UP000027318">
    <property type="component" value="Unassembled WGS sequence"/>
</dbReference>
<evidence type="ECO:0000256" key="8">
    <source>
        <dbReference type="ARBA" id="ARBA00022982"/>
    </source>
</evidence>
<evidence type="ECO:0000256" key="14">
    <source>
        <dbReference type="PIRSR" id="PIRSR000294-2"/>
    </source>
</evidence>
<proteinExistence type="predicted"/>
<comment type="cofactor">
    <cofactor evidence="13">
        <name>heme</name>
        <dbReference type="ChEBI" id="CHEBI:30413"/>
    </cofactor>
    <text evidence="13">Binds 2 heme groups.</text>
</comment>
<dbReference type="PATRIC" id="fig|267850.7.peg.2729"/>
<evidence type="ECO:0000256" key="15">
    <source>
        <dbReference type="SAM" id="SignalP"/>
    </source>
</evidence>
<evidence type="ECO:0000256" key="13">
    <source>
        <dbReference type="PIRSR" id="PIRSR000294-1"/>
    </source>
</evidence>
<dbReference type="Gene3D" id="1.10.760.10">
    <property type="entry name" value="Cytochrome c-like domain"/>
    <property type="match status" value="2"/>
</dbReference>
<dbReference type="EMBL" id="JMSZ01000037">
    <property type="protein sequence ID" value="KDE38762.1"/>
    <property type="molecule type" value="Genomic_DNA"/>
</dbReference>
<dbReference type="Pfam" id="PF03150">
    <property type="entry name" value="CCP_MauG"/>
    <property type="match status" value="1"/>
</dbReference>
<accession>A0A063Y2J5</accession>
<keyword evidence="4 13" id="KW-0349">Heme</keyword>
<feature type="domain" description="Cytochrome c" evidence="16">
    <location>
        <begin position="222"/>
        <end position="357"/>
    </location>
</feature>
<keyword evidence="18" id="KW-1185">Reference proteome</keyword>
<evidence type="ECO:0000256" key="10">
    <source>
        <dbReference type="ARBA" id="ARBA00023004"/>
    </source>
</evidence>
<dbReference type="GO" id="GO:0009055">
    <property type="term" value="F:electron transfer activity"/>
    <property type="evidence" value="ECO:0007669"/>
    <property type="project" value="InterPro"/>
</dbReference>
<dbReference type="InterPro" id="IPR009056">
    <property type="entry name" value="Cyt_c-like_dom"/>
</dbReference>
<dbReference type="GO" id="GO:0020037">
    <property type="term" value="F:heme binding"/>
    <property type="evidence" value="ECO:0007669"/>
    <property type="project" value="InterPro"/>
</dbReference>
<gene>
    <name evidence="17" type="ORF">ADINL_2776</name>
</gene>
<evidence type="ECO:0000256" key="2">
    <source>
        <dbReference type="ARBA" id="ARBA00004856"/>
    </source>
</evidence>
<dbReference type="GO" id="GO:0004130">
    <property type="term" value="F:cytochrome-c peroxidase activity"/>
    <property type="evidence" value="ECO:0007669"/>
    <property type="project" value="TreeGrafter"/>
</dbReference>
<dbReference type="PANTHER" id="PTHR30600:SF10">
    <property type="entry name" value="BLL6722 PROTEIN"/>
    <property type="match status" value="1"/>
</dbReference>
<keyword evidence="3" id="KW-0813">Transport</keyword>
<dbReference type="FunFam" id="1.10.760.10:FF:000019">
    <property type="entry name" value="Di-heme cytochrome C peroxidase"/>
    <property type="match status" value="1"/>
</dbReference>
<comment type="pathway">
    <text evidence="2">One-carbon metabolism; methylamine degradation.</text>
</comment>
<keyword evidence="9 17" id="KW-0560">Oxidoreductase</keyword>
<dbReference type="InterPro" id="IPR004852">
    <property type="entry name" value="Di-haem_cyt_c_peroxidsae"/>
</dbReference>
<reference evidence="17 18" key="1">
    <citation type="journal article" date="2005" name="Int. J. Syst. Evol. Microbiol.">
        <title>Nitrincola lacisaponensis gen. nov., sp. nov., a novel alkaliphilic bacterium isolated from an alkaline, saline lake.</title>
        <authorList>
            <person name="Dimitriu P.A."/>
            <person name="Shukla S.K."/>
            <person name="Conradt J."/>
            <person name="Marquez M.C."/>
            <person name="Ventosa A."/>
            <person name="Maglia A."/>
            <person name="Peyton B.M."/>
            <person name="Pinkart H.C."/>
            <person name="Mormile M.R."/>
        </authorList>
    </citation>
    <scope>NUCLEOTIDE SEQUENCE [LARGE SCALE GENOMIC DNA]</scope>
    <source>
        <strain evidence="17 18">4CA</strain>
    </source>
</reference>
<dbReference type="InterPro" id="IPR026259">
    <property type="entry name" value="MauG/Cytc_peroxidase"/>
</dbReference>
<evidence type="ECO:0000259" key="16">
    <source>
        <dbReference type="PROSITE" id="PS51007"/>
    </source>
</evidence>
<evidence type="ECO:0000256" key="11">
    <source>
        <dbReference type="ARBA" id="ARBA00058991"/>
    </source>
</evidence>
<dbReference type="GO" id="GO:0046872">
    <property type="term" value="F:metal ion binding"/>
    <property type="evidence" value="ECO:0007669"/>
    <property type="project" value="UniProtKB-KW"/>
</dbReference>
<keyword evidence="8" id="KW-0249">Electron transport</keyword>
<dbReference type="AlphaFoldDB" id="A0A063Y2J5"/>
<protein>
    <recommendedName>
        <fullName evidence="12">Methylamine utilization protein MauG</fullName>
    </recommendedName>
</protein>
<evidence type="ECO:0000256" key="5">
    <source>
        <dbReference type="ARBA" id="ARBA00022723"/>
    </source>
</evidence>
<dbReference type="InterPro" id="IPR036909">
    <property type="entry name" value="Cyt_c-like_dom_sf"/>
</dbReference>
<feature type="binding site" description="axial binding residue" evidence="14">
    <location>
        <position position="241"/>
    </location>
    <ligand>
        <name>heme c</name>
        <dbReference type="ChEBI" id="CHEBI:61717"/>
        <label>2</label>
    </ligand>
    <ligandPart>
        <name>Fe</name>
        <dbReference type="ChEBI" id="CHEBI:18248"/>
    </ligandPart>
</feature>
<evidence type="ECO:0000256" key="12">
    <source>
        <dbReference type="ARBA" id="ARBA00073576"/>
    </source>
</evidence>
<dbReference type="RefSeq" id="WP_036549342.1">
    <property type="nucleotide sequence ID" value="NZ_JMSZ01000037.1"/>
</dbReference>